<dbReference type="GO" id="GO:0046872">
    <property type="term" value="F:metal ion binding"/>
    <property type="evidence" value="ECO:0007669"/>
    <property type="project" value="UniProtKB-KW"/>
</dbReference>
<gene>
    <name evidence="5" type="ORF">DWB68_03165</name>
</gene>
<comment type="caution">
    <text evidence="5">The sequence shown here is derived from an EMBL/GenBank/DDBJ whole genome shotgun (WGS) entry which is preliminary data.</text>
</comment>
<feature type="domain" description="NodB homology" evidence="4">
    <location>
        <begin position="126"/>
        <end position="298"/>
    </location>
</feature>
<dbReference type="InterPro" id="IPR011330">
    <property type="entry name" value="Glyco_hydro/deAcase_b/a-brl"/>
</dbReference>
<dbReference type="CDD" id="cd10954">
    <property type="entry name" value="CE4_CtAXE_like"/>
    <property type="match status" value="1"/>
</dbReference>
<protein>
    <recommendedName>
        <fullName evidence="4">NodB homology domain-containing protein</fullName>
    </recommendedName>
</protein>
<reference evidence="5 6" key="1">
    <citation type="submission" date="2018-07" db="EMBL/GenBank/DDBJ databases">
        <title>Arthrobacter sp. nov., isolated from raw cow's milk with high bacterial count.</title>
        <authorList>
            <person name="Hahne J."/>
            <person name="Isele D."/>
            <person name="Lipski A."/>
        </authorList>
    </citation>
    <scope>NUCLEOTIDE SEQUENCE [LARGE SCALE GENOMIC DNA]</scope>
    <source>
        <strain evidence="5 6">JZ R-35</strain>
    </source>
</reference>
<dbReference type="Proteomes" id="UP000265419">
    <property type="component" value="Unassembled WGS sequence"/>
</dbReference>
<accession>A0A399JCP2</accession>
<dbReference type="SUPFAM" id="SSF88713">
    <property type="entry name" value="Glycoside hydrolase/deacetylase"/>
    <property type="match status" value="1"/>
</dbReference>
<dbReference type="PROSITE" id="PS51677">
    <property type="entry name" value="NODB"/>
    <property type="match status" value="1"/>
</dbReference>
<evidence type="ECO:0000313" key="5">
    <source>
        <dbReference type="EMBL" id="RII43313.1"/>
    </source>
</evidence>
<dbReference type="PANTHER" id="PTHR10587">
    <property type="entry name" value="GLYCOSYL TRANSFERASE-RELATED"/>
    <property type="match status" value="1"/>
</dbReference>
<evidence type="ECO:0000313" key="6">
    <source>
        <dbReference type="Proteomes" id="UP000265419"/>
    </source>
</evidence>
<evidence type="ECO:0000256" key="2">
    <source>
        <dbReference type="ARBA" id="ARBA00022801"/>
    </source>
</evidence>
<dbReference type="EMBL" id="QQXK01000004">
    <property type="protein sequence ID" value="RII43313.1"/>
    <property type="molecule type" value="Genomic_DNA"/>
</dbReference>
<evidence type="ECO:0000256" key="1">
    <source>
        <dbReference type="ARBA" id="ARBA00022723"/>
    </source>
</evidence>
<name>A0A399JCP2_9MICC</name>
<dbReference type="Gene3D" id="3.20.20.370">
    <property type="entry name" value="Glycoside hydrolase/deacetylase"/>
    <property type="match status" value="1"/>
</dbReference>
<organism evidence="5 6">
    <name type="scientific">Galactobacter valiniphilus</name>
    <dbReference type="NCBI Taxonomy" id="2676122"/>
    <lineage>
        <taxon>Bacteria</taxon>
        <taxon>Bacillati</taxon>
        <taxon>Actinomycetota</taxon>
        <taxon>Actinomycetes</taxon>
        <taxon>Micrococcales</taxon>
        <taxon>Micrococcaceae</taxon>
        <taxon>Galactobacter</taxon>
    </lineage>
</organism>
<dbReference type="PANTHER" id="PTHR10587:SF133">
    <property type="entry name" value="CHITIN DEACETYLASE 1-RELATED"/>
    <property type="match status" value="1"/>
</dbReference>
<proteinExistence type="predicted"/>
<keyword evidence="6" id="KW-1185">Reference proteome</keyword>
<dbReference type="GO" id="GO:0016810">
    <property type="term" value="F:hydrolase activity, acting on carbon-nitrogen (but not peptide) bonds"/>
    <property type="evidence" value="ECO:0007669"/>
    <property type="project" value="InterPro"/>
</dbReference>
<sequence>MVEDMPLLSRRSPAPAILATLSVLGLLVGHGFASVSVARAAENAAVGAADGTATAASVAPSIGERASVKNGTVPSPSALPTTGHFLGHPRLPGTRTPARRRAEAKKKPAHTSGPLVQKGIDCAKEKCVALTFDDGPGPGTPRILEALEKAGAKATFFVVGKQAKAHPEIVKATAEAGMEIGNHTWDHPQLSRTRAADVNEQIGRTQRAVEKASGVTPLYLRPPYGDVSKKQRKSLGMPLAFWDVDTEDWKTRSTRATVASAGAARPGDIVLMHDIHSSTVDAVPAIIKKLQKRGFHLVTLSTLVGGHPKEHVGYGKGLAPGVRR</sequence>
<feature type="region of interest" description="Disordered" evidence="3">
    <location>
        <begin position="66"/>
        <end position="115"/>
    </location>
</feature>
<dbReference type="AlphaFoldDB" id="A0A399JCP2"/>
<keyword evidence="2" id="KW-0378">Hydrolase</keyword>
<feature type="compositionally biased region" description="Polar residues" evidence="3">
    <location>
        <begin position="69"/>
        <end position="80"/>
    </location>
</feature>
<dbReference type="InterPro" id="IPR050248">
    <property type="entry name" value="Polysacc_deacetylase_ArnD"/>
</dbReference>
<dbReference type="InterPro" id="IPR002509">
    <property type="entry name" value="NODB_dom"/>
</dbReference>
<evidence type="ECO:0000259" key="4">
    <source>
        <dbReference type="PROSITE" id="PS51677"/>
    </source>
</evidence>
<dbReference type="GO" id="GO:0005975">
    <property type="term" value="P:carbohydrate metabolic process"/>
    <property type="evidence" value="ECO:0007669"/>
    <property type="project" value="InterPro"/>
</dbReference>
<dbReference type="Pfam" id="PF01522">
    <property type="entry name" value="Polysacc_deac_1"/>
    <property type="match status" value="1"/>
</dbReference>
<feature type="compositionally biased region" description="Basic residues" evidence="3">
    <location>
        <begin position="97"/>
        <end position="109"/>
    </location>
</feature>
<dbReference type="GO" id="GO:0016020">
    <property type="term" value="C:membrane"/>
    <property type="evidence" value="ECO:0007669"/>
    <property type="project" value="TreeGrafter"/>
</dbReference>
<evidence type="ECO:0000256" key="3">
    <source>
        <dbReference type="SAM" id="MobiDB-lite"/>
    </source>
</evidence>
<keyword evidence="1" id="KW-0479">Metal-binding</keyword>